<geneLocation type="plasmid" evidence="1 2">
    <name>p100</name>
</geneLocation>
<name>A0ABM8DLK4_9SPIR</name>
<evidence type="ECO:0000313" key="1">
    <source>
        <dbReference type="EMBL" id="BDU63396.1"/>
    </source>
</evidence>
<dbReference type="EMBL" id="AP027071">
    <property type="protein sequence ID" value="BDU63396.1"/>
    <property type="molecule type" value="Genomic_DNA"/>
</dbReference>
<gene>
    <name evidence="1" type="ORF">BOFE_09360</name>
</gene>
<proteinExistence type="predicted"/>
<organism evidence="1 2">
    <name type="scientific">Candidatus Borrelia fainii</name>
    <dbReference type="NCBI Taxonomy" id="2518322"/>
    <lineage>
        <taxon>Bacteria</taxon>
        <taxon>Pseudomonadati</taxon>
        <taxon>Spirochaetota</taxon>
        <taxon>Spirochaetia</taxon>
        <taxon>Spirochaetales</taxon>
        <taxon>Borreliaceae</taxon>
        <taxon>Borrelia</taxon>
    </lineage>
</organism>
<dbReference type="RefSeq" id="WP_281862270.1">
    <property type="nucleotide sequence ID" value="NZ_AP027071.1"/>
</dbReference>
<protein>
    <submittedName>
        <fullName evidence="1">Uncharacterized protein</fullName>
    </submittedName>
</protein>
<evidence type="ECO:0000313" key="2">
    <source>
        <dbReference type="Proteomes" id="UP001317516"/>
    </source>
</evidence>
<dbReference type="Proteomes" id="UP001317516">
    <property type="component" value="Plasmid p100"/>
</dbReference>
<accession>A0ABM8DLK4</accession>
<reference evidence="1 2" key="1">
    <citation type="submission" date="2022-11" db="EMBL/GenBank/DDBJ databases">
        <title>Genome sequence of clinical isolate of the human pathogenic Borrelia fainii.</title>
        <authorList>
            <person name="Itokawa K."/>
            <person name="Sato K."/>
            <person name="Qiu Y."/>
        </authorList>
    </citation>
    <scope>NUCLEOTIDE SEQUENCE [LARGE SCALE GENOMIC DNA]</scope>
    <source>
        <strain evidence="1 2">Qtaro</strain>
        <plasmid evidence="1 2">p100</plasmid>
    </source>
</reference>
<sequence>MDVYEKFSDYEKTLIDDIERIVTDARIGNAQGTRLILFLSFVLC</sequence>
<keyword evidence="1" id="KW-0614">Plasmid</keyword>
<keyword evidence="2" id="KW-1185">Reference proteome</keyword>